<dbReference type="OrthoDB" id="4491107at2759"/>
<evidence type="ECO:0008006" key="5">
    <source>
        <dbReference type="Google" id="ProtNLM"/>
    </source>
</evidence>
<sequence length="174" mass="19269">MRSPIVNTVLALSALAALASAHPTGDAANTKILSHDNLTDDFKNATLAARSRPTSRHDLECRPDGWDDGKKGDLERAVEYIRNERPKGKKDKVPSLPGESGQTAACVGHTKIKWLNDNKGEFELPSWDNVADGAEVIKHYCMEGKGISGELNHGDHWRVQVYWEDCYMQPGSDW</sequence>
<feature type="signal peptide" evidence="2">
    <location>
        <begin position="1"/>
        <end position="21"/>
    </location>
</feature>
<feature type="region of interest" description="Disordered" evidence="1">
    <location>
        <begin position="81"/>
        <end position="102"/>
    </location>
</feature>
<accession>A0A1L9Q0Y7</accession>
<keyword evidence="2" id="KW-0732">Signal</keyword>
<feature type="chain" id="PRO_5009887338" description="Ecp2 effector protein domain-containing protein" evidence="2">
    <location>
        <begin position="22"/>
        <end position="174"/>
    </location>
</feature>
<proteinExistence type="predicted"/>
<keyword evidence="4" id="KW-1185">Reference proteome</keyword>
<dbReference type="EMBL" id="KV878137">
    <property type="protein sequence ID" value="OJJ07420.1"/>
    <property type="molecule type" value="Genomic_DNA"/>
</dbReference>
<organism evidence="3 4">
    <name type="scientific">Aspergillus versicolor CBS 583.65</name>
    <dbReference type="NCBI Taxonomy" id="1036611"/>
    <lineage>
        <taxon>Eukaryota</taxon>
        <taxon>Fungi</taxon>
        <taxon>Dikarya</taxon>
        <taxon>Ascomycota</taxon>
        <taxon>Pezizomycotina</taxon>
        <taxon>Eurotiomycetes</taxon>
        <taxon>Eurotiomycetidae</taxon>
        <taxon>Eurotiales</taxon>
        <taxon>Aspergillaceae</taxon>
        <taxon>Aspergillus</taxon>
        <taxon>Aspergillus subgen. Nidulantes</taxon>
    </lineage>
</organism>
<evidence type="ECO:0000313" key="4">
    <source>
        <dbReference type="Proteomes" id="UP000184073"/>
    </source>
</evidence>
<dbReference type="GeneID" id="63731850"/>
<evidence type="ECO:0000313" key="3">
    <source>
        <dbReference type="EMBL" id="OJJ07420.1"/>
    </source>
</evidence>
<evidence type="ECO:0000256" key="2">
    <source>
        <dbReference type="SAM" id="SignalP"/>
    </source>
</evidence>
<protein>
    <recommendedName>
        <fullName evidence="5">Ecp2 effector protein domain-containing protein</fullName>
    </recommendedName>
</protein>
<dbReference type="PANTHER" id="PTHR35605:SF1">
    <property type="entry name" value="ECP2 EFFECTOR PROTEIN DOMAIN-CONTAINING PROTEIN-RELATED"/>
    <property type="match status" value="1"/>
</dbReference>
<dbReference type="STRING" id="1036611.A0A1L9Q0Y7"/>
<dbReference type="PANTHER" id="PTHR35605">
    <property type="entry name" value="ECP2 EFFECTOR PROTEIN DOMAIN-CONTAINING PROTEIN-RELATED"/>
    <property type="match status" value="1"/>
</dbReference>
<evidence type="ECO:0000256" key="1">
    <source>
        <dbReference type="SAM" id="MobiDB-lite"/>
    </source>
</evidence>
<dbReference type="VEuPathDB" id="FungiDB:ASPVEDRAFT_76326"/>
<gene>
    <name evidence="3" type="ORF">ASPVEDRAFT_76326</name>
</gene>
<dbReference type="RefSeq" id="XP_040673182.1">
    <property type="nucleotide sequence ID" value="XM_040816339.1"/>
</dbReference>
<name>A0A1L9Q0Y7_ASPVE</name>
<reference evidence="4" key="1">
    <citation type="journal article" date="2017" name="Genome Biol.">
        <title>Comparative genomics reveals high biological diversity and specific adaptations in the industrially and medically important fungal genus Aspergillus.</title>
        <authorList>
            <person name="de Vries R.P."/>
            <person name="Riley R."/>
            <person name="Wiebenga A."/>
            <person name="Aguilar-Osorio G."/>
            <person name="Amillis S."/>
            <person name="Uchima C.A."/>
            <person name="Anderluh G."/>
            <person name="Asadollahi M."/>
            <person name="Askin M."/>
            <person name="Barry K."/>
            <person name="Battaglia E."/>
            <person name="Bayram O."/>
            <person name="Benocci T."/>
            <person name="Braus-Stromeyer S.A."/>
            <person name="Caldana C."/>
            <person name="Canovas D."/>
            <person name="Cerqueira G.C."/>
            <person name="Chen F."/>
            <person name="Chen W."/>
            <person name="Choi C."/>
            <person name="Clum A."/>
            <person name="Dos Santos R.A."/>
            <person name="Damasio A.R."/>
            <person name="Diallinas G."/>
            <person name="Emri T."/>
            <person name="Fekete E."/>
            <person name="Flipphi M."/>
            <person name="Freyberg S."/>
            <person name="Gallo A."/>
            <person name="Gournas C."/>
            <person name="Habgood R."/>
            <person name="Hainaut M."/>
            <person name="Harispe M.L."/>
            <person name="Henrissat B."/>
            <person name="Hilden K.S."/>
            <person name="Hope R."/>
            <person name="Hossain A."/>
            <person name="Karabika E."/>
            <person name="Karaffa L."/>
            <person name="Karanyi Z."/>
            <person name="Krasevec N."/>
            <person name="Kuo A."/>
            <person name="Kusch H."/>
            <person name="LaButti K."/>
            <person name="Lagendijk E.L."/>
            <person name="Lapidus A."/>
            <person name="Levasseur A."/>
            <person name="Lindquist E."/>
            <person name="Lipzen A."/>
            <person name="Logrieco A.F."/>
            <person name="MacCabe A."/>
            <person name="Maekelae M.R."/>
            <person name="Malavazi I."/>
            <person name="Melin P."/>
            <person name="Meyer V."/>
            <person name="Mielnichuk N."/>
            <person name="Miskei M."/>
            <person name="Molnar A.P."/>
            <person name="Mule G."/>
            <person name="Ngan C.Y."/>
            <person name="Orejas M."/>
            <person name="Orosz E."/>
            <person name="Ouedraogo J.P."/>
            <person name="Overkamp K.M."/>
            <person name="Park H.-S."/>
            <person name="Perrone G."/>
            <person name="Piumi F."/>
            <person name="Punt P.J."/>
            <person name="Ram A.F."/>
            <person name="Ramon A."/>
            <person name="Rauscher S."/>
            <person name="Record E."/>
            <person name="Riano-Pachon D.M."/>
            <person name="Robert V."/>
            <person name="Roehrig J."/>
            <person name="Ruller R."/>
            <person name="Salamov A."/>
            <person name="Salih N.S."/>
            <person name="Samson R.A."/>
            <person name="Sandor E."/>
            <person name="Sanguinetti M."/>
            <person name="Schuetze T."/>
            <person name="Sepcic K."/>
            <person name="Shelest E."/>
            <person name="Sherlock G."/>
            <person name="Sophianopoulou V."/>
            <person name="Squina F.M."/>
            <person name="Sun H."/>
            <person name="Susca A."/>
            <person name="Todd R.B."/>
            <person name="Tsang A."/>
            <person name="Unkles S.E."/>
            <person name="van de Wiele N."/>
            <person name="van Rossen-Uffink D."/>
            <person name="Oliveira J.V."/>
            <person name="Vesth T.C."/>
            <person name="Visser J."/>
            <person name="Yu J.-H."/>
            <person name="Zhou M."/>
            <person name="Andersen M.R."/>
            <person name="Archer D.B."/>
            <person name="Baker S.E."/>
            <person name="Benoit I."/>
            <person name="Brakhage A.A."/>
            <person name="Braus G.H."/>
            <person name="Fischer R."/>
            <person name="Frisvad J.C."/>
            <person name="Goldman G.H."/>
            <person name="Houbraken J."/>
            <person name="Oakley B."/>
            <person name="Pocsi I."/>
            <person name="Scazzocchio C."/>
            <person name="Seiboth B."/>
            <person name="vanKuyk P.A."/>
            <person name="Wortman J."/>
            <person name="Dyer P.S."/>
            <person name="Grigoriev I.V."/>
        </authorList>
    </citation>
    <scope>NUCLEOTIDE SEQUENCE [LARGE SCALE GENOMIC DNA]</scope>
    <source>
        <strain evidence="4">CBS 583.65</strain>
    </source>
</reference>
<dbReference type="Proteomes" id="UP000184073">
    <property type="component" value="Unassembled WGS sequence"/>
</dbReference>
<dbReference type="AlphaFoldDB" id="A0A1L9Q0Y7"/>